<comment type="caution">
    <text evidence="1">The sequence shown here is derived from an EMBL/GenBank/DDBJ whole genome shotgun (WGS) entry which is preliminary data.</text>
</comment>
<accession>A0ABW1U0C5</accession>
<protein>
    <recommendedName>
        <fullName evidence="3">DUF4760 domain-containing protein</fullName>
    </recommendedName>
</protein>
<evidence type="ECO:0000313" key="2">
    <source>
        <dbReference type="Proteomes" id="UP001596270"/>
    </source>
</evidence>
<keyword evidence="2" id="KW-1185">Reference proteome</keyword>
<gene>
    <name evidence="1" type="ORF">ACFQND_15080</name>
</gene>
<dbReference type="RefSeq" id="WP_371436717.1">
    <property type="nucleotide sequence ID" value="NZ_JBHSRS010000078.1"/>
</dbReference>
<sequence length="201" mass="22632">MDLLILLMLLAFGVFTLKTRDQNRRIALLGSHLGRYQIEKLMESLTEGYLRALGESDAERRAQIWNLLGTTELELCAQFNRFAAGISGVDAADARVSRLPVFIPFVDRLFPGATFDLRQALAIHAQGIDRAAKNELNQPLKNKAFTLSAEMFLMQHTCHWYCRSKTVASARMLARHKTSYEQVLASVSPETRQAYCALIGR</sequence>
<dbReference type="Proteomes" id="UP001596270">
    <property type="component" value="Unassembled WGS sequence"/>
</dbReference>
<evidence type="ECO:0008006" key="3">
    <source>
        <dbReference type="Google" id="ProtNLM"/>
    </source>
</evidence>
<organism evidence="1 2">
    <name type="scientific">Polaromonas aquatica</name>
    <dbReference type="NCBI Taxonomy" id="332657"/>
    <lineage>
        <taxon>Bacteria</taxon>
        <taxon>Pseudomonadati</taxon>
        <taxon>Pseudomonadota</taxon>
        <taxon>Betaproteobacteria</taxon>
        <taxon>Burkholderiales</taxon>
        <taxon>Comamonadaceae</taxon>
        <taxon>Polaromonas</taxon>
    </lineage>
</organism>
<dbReference type="EMBL" id="JBHSRS010000078">
    <property type="protein sequence ID" value="MFC6282547.1"/>
    <property type="molecule type" value="Genomic_DNA"/>
</dbReference>
<proteinExistence type="predicted"/>
<evidence type="ECO:0000313" key="1">
    <source>
        <dbReference type="EMBL" id="MFC6282547.1"/>
    </source>
</evidence>
<name>A0ABW1U0C5_9BURK</name>
<reference evidence="2" key="1">
    <citation type="journal article" date="2019" name="Int. J. Syst. Evol. Microbiol.">
        <title>The Global Catalogue of Microorganisms (GCM) 10K type strain sequencing project: providing services to taxonomists for standard genome sequencing and annotation.</title>
        <authorList>
            <consortium name="The Broad Institute Genomics Platform"/>
            <consortium name="The Broad Institute Genome Sequencing Center for Infectious Disease"/>
            <person name="Wu L."/>
            <person name="Ma J."/>
        </authorList>
    </citation>
    <scope>NUCLEOTIDE SEQUENCE [LARGE SCALE GENOMIC DNA]</scope>
    <source>
        <strain evidence="2">CCUG 39402</strain>
    </source>
</reference>